<dbReference type="PROSITE" id="PS51402">
    <property type="entry name" value="CATALASE_3"/>
    <property type="match status" value="1"/>
</dbReference>
<keyword evidence="11" id="KW-0376">Hydrogen peroxide</keyword>
<keyword evidence="9" id="KW-0560">Oxidoreductase</keyword>
<dbReference type="InterPro" id="IPR010582">
    <property type="entry name" value="Catalase_immune_responsive"/>
</dbReference>
<evidence type="ECO:0000259" key="13">
    <source>
        <dbReference type="SMART" id="SM01060"/>
    </source>
</evidence>
<protein>
    <recommendedName>
        <fullName evidence="5">Catalase</fullName>
        <ecNumber evidence="4">1.11.1.6</ecNumber>
    </recommendedName>
</protein>
<accession>A0ABW8Z545</accession>
<keyword evidence="15" id="KW-1185">Reference proteome</keyword>
<evidence type="ECO:0000256" key="4">
    <source>
        <dbReference type="ARBA" id="ARBA00012314"/>
    </source>
</evidence>
<evidence type="ECO:0000256" key="1">
    <source>
        <dbReference type="ARBA" id="ARBA00001971"/>
    </source>
</evidence>
<comment type="cofactor">
    <cofactor evidence="1">
        <name>heme</name>
        <dbReference type="ChEBI" id="CHEBI:30413"/>
    </cofactor>
</comment>
<evidence type="ECO:0000256" key="11">
    <source>
        <dbReference type="ARBA" id="ARBA00023324"/>
    </source>
</evidence>
<keyword evidence="10" id="KW-0408">Iron</keyword>
<comment type="function">
    <text evidence="2">Decomposes hydrogen peroxide into water and oxygen; serves to protect cells from the toxic effects of hydrogen peroxide.</text>
</comment>
<feature type="region of interest" description="Disordered" evidence="12">
    <location>
        <begin position="396"/>
        <end position="429"/>
    </location>
</feature>
<evidence type="ECO:0000256" key="10">
    <source>
        <dbReference type="ARBA" id="ARBA00023004"/>
    </source>
</evidence>
<feature type="domain" description="Catalase core" evidence="13">
    <location>
        <begin position="49"/>
        <end position="429"/>
    </location>
</feature>
<dbReference type="CDD" id="cd08154">
    <property type="entry name" value="catalase_clade_1"/>
    <property type="match status" value="1"/>
</dbReference>
<comment type="caution">
    <text evidence="14">The sequence shown here is derived from an EMBL/GenBank/DDBJ whole genome shotgun (WGS) entry which is preliminary data.</text>
</comment>
<evidence type="ECO:0000256" key="8">
    <source>
        <dbReference type="ARBA" id="ARBA00022723"/>
    </source>
</evidence>
<keyword evidence="6" id="KW-0575">Peroxidase</keyword>
<keyword evidence="7" id="KW-0349">Heme</keyword>
<evidence type="ECO:0000313" key="14">
    <source>
        <dbReference type="EMBL" id="MFL9878171.1"/>
    </source>
</evidence>
<dbReference type="InterPro" id="IPR018028">
    <property type="entry name" value="Catalase"/>
</dbReference>
<dbReference type="EC" id="1.11.1.6" evidence="4"/>
<dbReference type="PANTHER" id="PTHR11465:SF23">
    <property type="entry name" value="CATALASE-2"/>
    <property type="match status" value="1"/>
</dbReference>
<evidence type="ECO:0000313" key="15">
    <source>
        <dbReference type="Proteomes" id="UP001629214"/>
    </source>
</evidence>
<dbReference type="RefSeq" id="WP_408166902.1">
    <property type="nucleotide sequence ID" value="NZ_JAQQFR010000004.1"/>
</dbReference>
<dbReference type="InterPro" id="IPR020835">
    <property type="entry name" value="Catalase_sf"/>
</dbReference>
<evidence type="ECO:0000256" key="9">
    <source>
        <dbReference type="ARBA" id="ARBA00023002"/>
    </source>
</evidence>
<name>A0ABW8Z545_9BURK</name>
<dbReference type="SUPFAM" id="SSF56634">
    <property type="entry name" value="Heme-dependent catalase-like"/>
    <property type="match status" value="1"/>
</dbReference>
<reference evidence="14 15" key="1">
    <citation type="journal article" date="2024" name="Chem. Sci.">
        <title>Discovery of megapolipeptins by genome mining of a Burkholderiales bacteria collection.</title>
        <authorList>
            <person name="Paulo B.S."/>
            <person name="Recchia M.J.J."/>
            <person name="Lee S."/>
            <person name="Fergusson C.H."/>
            <person name="Romanowski S.B."/>
            <person name="Hernandez A."/>
            <person name="Krull N."/>
            <person name="Liu D.Y."/>
            <person name="Cavanagh H."/>
            <person name="Bos A."/>
            <person name="Gray C.A."/>
            <person name="Murphy B.T."/>
            <person name="Linington R.G."/>
            <person name="Eustaquio A.S."/>
        </authorList>
    </citation>
    <scope>NUCLEOTIDE SEQUENCE [LARGE SCALE GENOMIC DNA]</scope>
    <source>
        <strain evidence="14 15">RL21-008-BIB-B</strain>
    </source>
</reference>
<dbReference type="EMBL" id="JAQQFR010000004">
    <property type="protein sequence ID" value="MFL9878171.1"/>
    <property type="molecule type" value="Genomic_DNA"/>
</dbReference>
<dbReference type="Pfam" id="PF06628">
    <property type="entry name" value="Catalase-rel"/>
    <property type="match status" value="1"/>
</dbReference>
<proteinExistence type="inferred from homology"/>
<dbReference type="Gene3D" id="2.40.180.10">
    <property type="entry name" value="Catalase core domain"/>
    <property type="match status" value="1"/>
</dbReference>
<feature type="compositionally biased region" description="Polar residues" evidence="12">
    <location>
        <begin position="396"/>
        <end position="428"/>
    </location>
</feature>
<dbReference type="Pfam" id="PF00199">
    <property type="entry name" value="Catalase"/>
    <property type="match status" value="1"/>
</dbReference>
<dbReference type="InterPro" id="IPR011614">
    <property type="entry name" value="Catalase_core"/>
</dbReference>
<dbReference type="PRINTS" id="PR00067">
    <property type="entry name" value="CATALASE"/>
</dbReference>
<evidence type="ECO:0000256" key="6">
    <source>
        <dbReference type="ARBA" id="ARBA00022559"/>
    </source>
</evidence>
<evidence type="ECO:0000256" key="7">
    <source>
        <dbReference type="ARBA" id="ARBA00022617"/>
    </source>
</evidence>
<gene>
    <name evidence="14" type="ORF">PQR63_07265</name>
</gene>
<evidence type="ECO:0000256" key="12">
    <source>
        <dbReference type="SAM" id="MobiDB-lite"/>
    </source>
</evidence>
<dbReference type="Proteomes" id="UP001629214">
    <property type="component" value="Unassembled WGS sequence"/>
</dbReference>
<feature type="region of interest" description="Disordered" evidence="12">
    <location>
        <begin position="49"/>
        <end position="69"/>
    </location>
</feature>
<dbReference type="PIRSF" id="PIRSF038928">
    <property type="entry name" value="Catalase_clade1-3"/>
    <property type="match status" value="1"/>
</dbReference>
<evidence type="ECO:0000256" key="3">
    <source>
        <dbReference type="ARBA" id="ARBA00005329"/>
    </source>
</evidence>
<evidence type="ECO:0000256" key="5">
    <source>
        <dbReference type="ARBA" id="ARBA00014132"/>
    </source>
</evidence>
<comment type="similarity">
    <text evidence="3">Belongs to the catalase family.</text>
</comment>
<evidence type="ECO:0000256" key="2">
    <source>
        <dbReference type="ARBA" id="ARBA00002974"/>
    </source>
</evidence>
<dbReference type="PANTHER" id="PTHR11465">
    <property type="entry name" value="CATALASE"/>
    <property type="match status" value="1"/>
</dbReference>
<organism evidence="14 15">
    <name type="scientific">Herbaspirillum rhizosphaerae</name>
    <dbReference type="NCBI Taxonomy" id="346179"/>
    <lineage>
        <taxon>Bacteria</taxon>
        <taxon>Pseudomonadati</taxon>
        <taxon>Pseudomonadota</taxon>
        <taxon>Betaproteobacteria</taxon>
        <taxon>Burkholderiales</taxon>
        <taxon>Oxalobacteraceae</taxon>
        <taxon>Herbaspirillum</taxon>
    </lineage>
</organism>
<dbReference type="SMART" id="SM01060">
    <property type="entry name" value="Catalase"/>
    <property type="match status" value="1"/>
</dbReference>
<keyword evidence="8" id="KW-0479">Metal-binding</keyword>
<sequence length="529" mass="59459">MKKQPKANSLFSSPTRACTWNGVLITVGFISLSIAPSHAENAETGRTLTRDNGAAVGDNQNSQTAGPNGPVLLQDVTLIQKLQRFDRERIPERVVHARGVGAYGEFVATADLAQLTQAELFRPGARTPVFVRFSTVIHGKDSPEAERDPRGFATKFYTTQGNWDLVGNNLPVFFIRDAIKFPDMVHALKPSPVTNRQEAGRVFDFFSHVPEATHMLTRVYSDYGMPQTYRFMDGNSVHAYKFVNATSEVHYVKFHWKSLQGEKNLTARQASEVKAQDSGHATRDLYEAIVRREFPQWDLYVQILKPGDLDRFAFNPLDATKIWTGVKETKIGRMVLNRNPENVFQETEQSALSPANLIPGIEPSEDRLLQGRLLSYTDTQFYRLGANHQQLPVNRPKTTVVNGNQDGQSNGDISNGNVNYQPSRLTPNTEKRDVRYSQSPLLGKTQQERIQKTLNFQQAGEFYRSLSKQEQANLISNLSGDLKQATNQQTRRMMLAYFNRADADYGRSLTAMVGDDYDAVKKLSADLSE</sequence>
<dbReference type="InterPro" id="IPR024711">
    <property type="entry name" value="Catalase_clade1/3"/>
</dbReference>